<evidence type="ECO:0000313" key="7">
    <source>
        <dbReference type="Proteomes" id="UP000245956"/>
    </source>
</evidence>
<feature type="compositionally biased region" description="Low complexity" evidence="4">
    <location>
        <begin position="181"/>
        <end position="191"/>
    </location>
</feature>
<feature type="region of interest" description="Disordered" evidence="4">
    <location>
        <begin position="154"/>
        <end position="208"/>
    </location>
</feature>
<dbReference type="SMART" id="SM00054">
    <property type="entry name" value="EFh"/>
    <property type="match status" value="3"/>
</dbReference>
<organism evidence="6 7">
    <name type="scientific">Purpureocillium lilacinum</name>
    <name type="common">Paecilomyces lilacinus</name>
    <dbReference type="NCBI Taxonomy" id="33203"/>
    <lineage>
        <taxon>Eukaryota</taxon>
        <taxon>Fungi</taxon>
        <taxon>Dikarya</taxon>
        <taxon>Ascomycota</taxon>
        <taxon>Pezizomycotina</taxon>
        <taxon>Sordariomycetes</taxon>
        <taxon>Hypocreomycetidae</taxon>
        <taxon>Hypocreales</taxon>
        <taxon>Ophiocordycipitaceae</taxon>
        <taxon>Purpureocillium</taxon>
    </lineage>
</organism>
<feature type="domain" description="EF-hand" evidence="5">
    <location>
        <begin position="332"/>
        <end position="365"/>
    </location>
</feature>
<name>A0A2U3EPD4_PURLI</name>
<dbReference type="InterPro" id="IPR011992">
    <property type="entry name" value="EF-hand-dom_pair"/>
</dbReference>
<dbReference type="InterPro" id="IPR002048">
    <property type="entry name" value="EF_hand_dom"/>
</dbReference>
<accession>A0A2U3EPD4</accession>
<dbReference type="EMBL" id="LCWV01000001">
    <property type="protein sequence ID" value="PWI76364.1"/>
    <property type="molecule type" value="Genomic_DNA"/>
</dbReference>
<dbReference type="SUPFAM" id="SSF47473">
    <property type="entry name" value="EF-hand"/>
    <property type="match status" value="1"/>
</dbReference>
<dbReference type="PANTHER" id="PTHR23048:SF59">
    <property type="entry name" value="EF-HAND SUPERFAMILY PROTEIN"/>
    <property type="match status" value="1"/>
</dbReference>
<evidence type="ECO:0000256" key="1">
    <source>
        <dbReference type="ARBA" id="ARBA00020786"/>
    </source>
</evidence>
<dbReference type="PROSITE" id="PS50222">
    <property type="entry name" value="EF_HAND_2"/>
    <property type="match status" value="3"/>
</dbReference>
<keyword evidence="2" id="KW-0677">Repeat</keyword>
<dbReference type="InterPro" id="IPR018247">
    <property type="entry name" value="EF_Hand_1_Ca_BS"/>
</dbReference>
<evidence type="ECO:0000256" key="3">
    <source>
        <dbReference type="ARBA" id="ARBA00022837"/>
    </source>
</evidence>
<dbReference type="AlphaFoldDB" id="A0A2U3EPD4"/>
<dbReference type="Pfam" id="PF13499">
    <property type="entry name" value="EF-hand_7"/>
    <property type="match status" value="1"/>
</dbReference>
<evidence type="ECO:0000313" key="6">
    <source>
        <dbReference type="EMBL" id="PWI76364.1"/>
    </source>
</evidence>
<dbReference type="GO" id="GO:0005509">
    <property type="term" value="F:calcium ion binding"/>
    <property type="evidence" value="ECO:0007669"/>
    <property type="project" value="InterPro"/>
</dbReference>
<sequence length="365" mass="40908">MWARRARNREGTLAGAVLGRCEGSVGAQGSTNRHKDEEKLEALPKVGEGELPCLVPSKDVPQGKLVLDAFPKSRPRRVASVEVADCWTVNLLRCCPPQSQIIATSSAPLRDIVPLLCDRTAAVTNSFGTEHQSFAAGASSEFLSSLRPALQLRGPRFTASMNPHTTPRPFPMRSMAGSSSQQPQQQQRTRQPPAPQVTTNEEYGAIAEEDRDHVDEVFDLMDMKKKGWLNSYEFKHSLAALGFDLPKPEYFRELEAYGSVPPDWQDPHNCPVNRLYIYLDQFRLCAAKLIANRDPREEATKVFNMFDYDGDGIISFEDMRHLAQDIKDERSMTDEEIQSMIEHLDHDGKGGVNLEEFIQMMEEAG</sequence>
<dbReference type="InterPro" id="IPR050230">
    <property type="entry name" value="CALM/Myosin/TropC-like"/>
</dbReference>
<dbReference type="GO" id="GO:0016460">
    <property type="term" value="C:myosin II complex"/>
    <property type="evidence" value="ECO:0007669"/>
    <property type="project" value="TreeGrafter"/>
</dbReference>
<dbReference type="PROSITE" id="PS00018">
    <property type="entry name" value="EF_HAND_1"/>
    <property type="match status" value="1"/>
</dbReference>
<dbReference type="Gene3D" id="1.10.238.10">
    <property type="entry name" value="EF-hand"/>
    <property type="match status" value="1"/>
</dbReference>
<feature type="domain" description="EF-hand" evidence="5">
    <location>
        <begin position="209"/>
        <end position="244"/>
    </location>
</feature>
<dbReference type="CDD" id="cd00051">
    <property type="entry name" value="EFh"/>
    <property type="match status" value="1"/>
</dbReference>
<evidence type="ECO:0000256" key="2">
    <source>
        <dbReference type="ARBA" id="ARBA00022737"/>
    </source>
</evidence>
<comment type="caution">
    <text evidence="6">The sequence shown here is derived from an EMBL/GenBank/DDBJ whole genome shotgun (WGS) entry which is preliminary data.</text>
</comment>
<protein>
    <recommendedName>
        <fullName evidence="1">Calmodulin</fullName>
    </recommendedName>
</protein>
<dbReference type="FunFam" id="1.10.238.10:FF:000003">
    <property type="entry name" value="Calmodulin A"/>
    <property type="match status" value="1"/>
</dbReference>
<evidence type="ECO:0000256" key="4">
    <source>
        <dbReference type="SAM" id="MobiDB-lite"/>
    </source>
</evidence>
<reference evidence="6 7" key="1">
    <citation type="journal article" date="2016" name="Front. Microbiol.">
        <title>Genome and transcriptome sequences reveal the specific parasitism of the nematophagous Purpureocillium lilacinum 36-1.</title>
        <authorList>
            <person name="Xie J."/>
            <person name="Li S."/>
            <person name="Mo C."/>
            <person name="Xiao X."/>
            <person name="Peng D."/>
            <person name="Wang G."/>
            <person name="Xiao Y."/>
        </authorList>
    </citation>
    <scope>NUCLEOTIDE SEQUENCE [LARGE SCALE GENOMIC DNA]</scope>
    <source>
        <strain evidence="6 7">36-1</strain>
    </source>
</reference>
<dbReference type="Proteomes" id="UP000245956">
    <property type="component" value="Unassembled WGS sequence"/>
</dbReference>
<proteinExistence type="predicted"/>
<evidence type="ECO:0000259" key="5">
    <source>
        <dbReference type="PROSITE" id="PS50222"/>
    </source>
</evidence>
<dbReference type="PANTHER" id="PTHR23048">
    <property type="entry name" value="MYOSIN LIGHT CHAIN 1, 3"/>
    <property type="match status" value="1"/>
</dbReference>
<feature type="domain" description="EF-hand" evidence="5">
    <location>
        <begin position="294"/>
        <end position="329"/>
    </location>
</feature>
<keyword evidence="3" id="KW-0106">Calcium</keyword>
<gene>
    <name evidence="6" type="ORF">PCL_03558</name>
</gene>